<dbReference type="RefSeq" id="WP_226603985.1">
    <property type="nucleotide sequence ID" value="NZ_JAJAQI010000002.1"/>
</dbReference>
<name>A0A9X1IA18_9PROT</name>
<keyword evidence="3" id="KW-1185">Reference proteome</keyword>
<feature type="repeat" description="ANK" evidence="1">
    <location>
        <begin position="41"/>
        <end position="73"/>
    </location>
</feature>
<dbReference type="PROSITE" id="PS50088">
    <property type="entry name" value="ANK_REPEAT"/>
    <property type="match status" value="1"/>
</dbReference>
<organism evidence="2 3">
    <name type="scientific">Roseicella aerolata</name>
    <dbReference type="NCBI Taxonomy" id="2883479"/>
    <lineage>
        <taxon>Bacteria</taxon>
        <taxon>Pseudomonadati</taxon>
        <taxon>Pseudomonadota</taxon>
        <taxon>Alphaproteobacteria</taxon>
        <taxon>Acetobacterales</taxon>
        <taxon>Roseomonadaceae</taxon>
        <taxon>Roseicella</taxon>
    </lineage>
</organism>
<evidence type="ECO:0000256" key="1">
    <source>
        <dbReference type="PROSITE-ProRule" id="PRU00023"/>
    </source>
</evidence>
<dbReference type="Proteomes" id="UP001139311">
    <property type="component" value="Unassembled WGS sequence"/>
</dbReference>
<dbReference type="PROSITE" id="PS50297">
    <property type="entry name" value="ANK_REP_REGION"/>
    <property type="match status" value="1"/>
</dbReference>
<accession>A0A9X1IA18</accession>
<dbReference type="Pfam" id="PF12796">
    <property type="entry name" value="Ank_2"/>
    <property type="match status" value="1"/>
</dbReference>
<evidence type="ECO:0000313" key="3">
    <source>
        <dbReference type="Proteomes" id="UP001139311"/>
    </source>
</evidence>
<dbReference type="EMBL" id="JAJAQI010000002">
    <property type="protein sequence ID" value="MCB4820577.1"/>
    <property type="molecule type" value="Genomic_DNA"/>
</dbReference>
<dbReference type="InterPro" id="IPR002110">
    <property type="entry name" value="Ankyrin_rpt"/>
</dbReference>
<reference evidence="2" key="1">
    <citation type="submission" date="2021-10" db="EMBL/GenBank/DDBJ databases">
        <title>Roseicella aerolatum sp. nov., isolated from aerosols of e-waste dismantling site.</title>
        <authorList>
            <person name="Qin T."/>
        </authorList>
    </citation>
    <scope>NUCLEOTIDE SEQUENCE</scope>
    <source>
        <strain evidence="2">GB24</strain>
    </source>
</reference>
<dbReference type="SMART" id="SM00248">
    <property type="entry name" value="ANK"/>
    <property type="match status" value="1"/>
</dbReference>
<protein>
    <recommendedName>
        <fullName evidence="4">Ankyrin repeat protein</fullName>
    </recommendedName>
</protein>
<evidence type="ECO:0000313" key="2">
    <source>
        <dbReference type="EMBL" id="MCB4820577.1"/>
    </source>
</evidence>
<dbReference type="Gene3D" id="1.25.40.20">
    <property type="entry name" value="Ankyrin repeat-containing domain"/>
    <property type="match status" value="1"/>
</dbReference>
<evidence type="ECO:0008006" key="4">
    <source>
        <dbReference type="Google" id="ProtNLM"/>
    </source>
</evidence>
<dbReference type="SUPFAM" id="SSF48403">
    <property type="entry name" value="Ankyrin repeat"/>
    <property type="match status" value="1"/>
</dbReference>
<proteinExistence type="predicted"/>
<keyword evidence="1" id="KW-0040">ANK repeat</keyword>
<comment type="caution">
    <text evidence="2">The sequence shown here is derived from an EMBL/GenBank/DDBJ whole genome shotgun (WGS) entry which is preliminary data.</text>
</comment>
<sequence>MTRADTGDLLALVVAGDVTQLRSMLNPAGGSAADGPLEPSNRMTPMMAAAACGNEAAVELLLQCGADPARRDAAGRSAAAYARSAGHPHLAARLDTVVDQERRMW</sequence>
<gene>
    <name evidence="2" type="ORF">LHA35_02380</name>
</gene>
<dbReference type="InterPro" id="IPR036770">
    <property type="entry name" value="Ankyrin_rpt-contain_sf"/>
</dbReference>
<dbReference type="AlphaFoldDB" id="A0A9X1IA18"/>